<dbReference type="RefSeq" id="YP_009773990.1">
    <property type="nucleotide sequence ID" value="NC_047434.1"/>
</dbReference>
<proteinExistence type="predicted"/>
<keyword evidence="1" id="KW-0934">Plastid</keyword>
<evidence type="ECO:0000313" key="1">
    <source>
        <dbReference type="EMBL" id="QIZ74607.1"/>
    </source>
</evidence>
<protein>
    <submittedName>
        <fullName evidence="1">Conserved hypothetical plastid protein</fullName>
    </submittedName>
</protein>
<reference evidence="1" key="1">
    <citation type="submission" date="2020-03" db="EMBL/GenBank/DDBJ databases">
        <title>Complete organellar genome analysis of the invasive marine red alga Caulacanthus okamurae (Caulacanthaceae, Rhodophyta) from Moss Landing, California, USA.</title>
        <authorList>
            <person name="Hughey J.R."/>
        </authorList>
    </citation>
    <scope>NUCLEOTIDE SEQUENCE</scope>
</reference>
<geneLocation type="chloroplast" evidence="1"/>
<gene>
    <name evidence="1" type="primary">ORF143</name>
</gene>
<dbReference type="EMBL" id="MT193838">
    <property type="protein sequence ID" value="QIZ74607.1"/>
    <property type="molecule type" value="Genomic_DNA"/>
</dbReference>
<accession>A0A6H1U881</accession>
<sequence length="143" mass="17461">MNKKIHIKKTVRLILISLEALDIHNLEIINIKCRYTKYLQNINNHENSRKKNYIQALNYDINTIESLSKEEHFQLIVSKTLKDYCKNTKSYIMKKYIDRFCYLYHQEYYDYFSNTIEIMNLAISNLYIINQHKYKIDRITEHI</sequence>
<keyword evidence="1" id="KW-0150">Chloroplast</keyword>
<name>A0A6H1U881_9FLOR</name>
<organism evidence="1">
    <name type="scientific">Caulacanthus okamurae</name>
    <dbReference type="NCBI Taxonomy" id="152008"/>
    <lineage>
        <taxon>Eukaryota</taxon>
        <taxon>Rhodophyta</taxon>
        <taxon>Florideophyceae</taxon>
        <taxon>Rhodymeniophycidae</taxon>
        <taxon>Gigartinales</taxon>
        <taxon>Caulacanthaceae</taxon>
        <taxon>Caulacanthus</taxon>
    </lineage>
</organism>
<dbReference type="AlphaFoldDB" id="A0A6H1U881"/>
<dbReference type="GeneID" id="54615590"/>